<dbReference type="PIRSF" id="PIRSF018953">
    <property type="entry name" value="UCP018953"/>
    <property type="match status" value="1"/>
</dbReference>
<dbReference type="Pfam" id="PF08495">
    <property type="entry name" value="FIST"/>
    <property type="match status" value="1"/>
</dbReference>
<protein>
    <submittedName>
        <fullName evidence="8">FIST N-terminal domain-containing protein</fullName>
    </submittedName>
</protein>
<dbReference type="PANTHER" id="PTHR14939:SF5">
    <property type="entry name" value="F-BOX ONLY PROTEIN 22"/>
    <property type="match status" value="1"/>
</dbReference>
<dbReference type="InterPro" id="IPR013702">
    <property type="entry name" value="FIST_domain_N"/>
</dbReference>
<evidence type="ECO:0000256" key="4">
    <source>
        <dbReference type="ARBA" id="ARBA00022989"/>
    </source>
</evidence>
<feature type="domain" description="FIST" evidence="6">
    <location>
        <begin position="45"/>
        <end position="254"/>
    </location>
</feature>
<keyword evidence="5" id="KW-0472">Membrane</keyword>
<comment type="caution">
    <text evidence="8">The sequence shown here is derived from an EMBL/GenBank/DDBJ whole genome shotgun (WGS) entry which is preliminary data.</text>
</comment>
<comment type="subcellular location">
    <subcellularLocation>
        <location evidence="1">Cell membrane</location>
        <topology evidence="1">Multi-pass membrane protein</topology>
    </subcellularLocation>
</comment>
<keyword evidence="2" id="KW-1003">Cell membrane</keyword>
<reference evidence="8 9" key="1">
    <citation type="submission" date="2023-12" db="EMBL/GenBank/DDBJ databases">
        <title>Baltic Sea Cyanobacteria.</title>
        <authorList>
            <person name="Delbaje E."/>
            <person name="Fewer D.P."/>
            <person name="Shishido T.K."/>
        </authorList>
    </citation>
    <scope>NUCLEOTIDE SEQUENCE [LARGE SCALE GENOMIC DNA]</scope>
    <source>
        <strain evidence="8 9">UHCC 0139</strain>
    </source>
</reference>
<dbReference type="InterPro" id="IPR019494">
    <property type="entry name" value="FIST_C"/>
</dbReference>
<feature type="domain" description="FIST C-domain" evidence="7">
    <location>
        <begin position="259"/>
        <end position="410"/>
    </location>
</feature>
<keyword evidence="4" id="KW-1133">Transmembrane helix</keyword>
<sequence>MGSLPSFPWLQRRPAAPWCRTALGRDPSLQEAVNQVFEQLRGAGEADLALVFASASYASDLPRLLPLLQQKLSAGHWLGCVGGGVVGTDPAGVPHEIEHQPALAVTLLRLPGARLRPFAIDTTALPDLDGPAEPWRERVGAELEEGQSMLLLLDPTGTAINDLISGLDYAYPNITKVGGIAGPHSAAHGSLLFGSGAPGDSDPADTVRNGAVGCVIEGAWRLDPLVAQGCRPIGPVLEVEQAQRNVVIEVSCGSTRNSPVAALQSILTDLTPAEREQVKHSLFLGVGRSDFSLPSADLTPVADAPGSFLVRNLIGVDPRNGAVAVGERMRVGQKVQFQLRDADASRDESRQLLAGQARRRSEPLAAFLFACLGRGEGLYGQADGDVSLCREVFGTVPIAGLFCNGEIGPVGGTTHLHGYTASWGFLVPNDPPGGSAAPL</sequence>
<accession>A0ABU5RU25</accession>
<dbReference type="PANTHER" id="PTHR14939">
    <property type="entry name" value="F-BOX ONLY PROTEIN 22"/>
    <property type="match status" value="1"/>
</dbReference>
<evidence type="ECO:0000256" key="3">
    <source>
        <dbReference type="ARBA" id="ARBA00022692"/>
    </source>
</evidence>
<evidence type="ECO:0000259" key="7">
    <source>
        <dbReference type="SMART" id="SM01204"/>
    </source>
</evidence>
<keyword evidence="3" id="KW-0812">Transmembrane</keyword>
<name>A0ABU5RU25_9CYAN</name>
<evidence type="ECO:0000256" key="2">
    <source>
        <dbReference type="ARBA" id="ARBA00022475"/>
    </source>
</evidence>
<proteinExistence type="predicted"/>
<dbReference type="Proteomes" id="UP001304461">
    <property type="component" value="Unassembled WGS sequence"/>
</dbReference>
<dbReference type="Pfam" id="PF10442">
    <property type="entry name" value="FIST_C"/>
    <property type="match status" value="1"/>
</dbReference>
<evidence type="ECO:0000256" key="5">
    <source>
        <dbReference type="ARBA" id="ARBA00023136"/>
    </source>
</evidence>
<gene>
    <name evidence="8" type="ORF">VB738_08010</name>
</gene>
<organism evidence="8 9">
    <name type="scientific">Cyanobium gracile UHCC 0139</name>
    <dbReference type="NCBI Taxonomy" id="3110308"/>
    <lineage>
        <taxon>Bacteria</taxon>
        <taxon>Bacillati</taxon>
        <taxon>Cyanobacteriota</taxon>
        <taxon>Cyanophyceae</taxon>
        <taxon>Synechococcales</taxon>
        <taxon>Prochlorococcaceae</taxon>
        <taxon>Cyanobium</taxon>
    </lineage>
</organism>
<evidence type="ECO:0000313" key="8">
    <source>
        <dbReference type="EMBL" id="MEA5391205.1"/>
    </source>
</evidence>
<dbReference type="SMART" id="SM01204">
    <property type="entry name" value="FIST_C"/>
    <property type="match status" value="1"/>
</dbReference>
<evidence type="ECO:0000259" key="6">
    <source>
        <dbReference type="SMART" id="SM00897"/>
    </source>
</evidence>
<keyword evidence="9" id="KW-1185">Reference proteome</keyword>
<dbReference type="InterPro" id="IPR016741">
    <property type="entry name" value="UCP018953"/>
</dbReference>
<dbReference type="RefSeq" id="WP_323305251.1">
    <property type="nucleotide sequence ID" value="NZ_JAYGHX010000004.1"/>
</dbReference>
<evidence type="ECO:0000256" key="1">
    <source>
        <dbReference type="ARBA" id="ARBA00004651"/>
    </source>
</evidence>
<dbReference type="EMBL" id="JAYGHX010000004">
    <property type="protein sequence ID" value="MEA5391205.1"/>
    <property type="molecule type" value="Genomic_DNA"/>
</dbReference>
<evidence type="ECO:0000313" key="9">
    <source>
        <dbReference type="Proteomes" id="UP001304461"/>
    </source>
</evidence>
<dbReference type="SMART" id="SM00897">
    <property type="entry name" value="FIST"/>
    <property type="match status" value="1"/>
</dbReference>